<keyword evidence="5 8" id="KW-0812">Transmembrane</keyword>
<comment type="subcellular location">
    <subcellularLocation>
        <location evidence="1">Cell membrane</location>
        <topology evidence="1">Multi-pass membrane protein</topology>
    </subcellularLocation>
</comment>
<dbReference type="InterPro" id="IPR005829">
    <property type="entry name" value="Sugar_transporter_CS"/>
</dbReference>
<dbReference type="InterPro" id="IPR004638">
    <property type="entry name" value="EmrB-like"/>
</dbReference>
<keyword evidence="11" id="KW-1185">Reference proteome</keyword>
<keyword evidence="4" id="KW-1003">Cell membrane</keyword>
<feature type="transmembrane region" description="Helical" evidence="8">
    <location>
        <begin position="224"/>
        <end position="247"/>
    </location>
</feature>
<dbReference type="GO" id="GO:0005886">
    <property type="term" value="C:plasma membrane"/>
    <property type="evidence" value="ECO:0007669"/>
    <property type="project" value="UniProtKB-SubCell"/>
</dbReference>
<dbReference type="NCBIfam" id="TIGR00711">
    <property type="entry name" value="efflux_EmrB"/>
    <property type="match status" value="1"/>
</dbReference>
<comment type="caution">
    <text evidence="10">The sequence shown here is derived from an EMBL/GenBank/DDBJ whole genome shotgun (WGS) entry which is preliminary data.</text>
</comment>
<dbReference type="CDD" id="cd17321">
    <property type="entry name" value="MFS_MMR_MDR_like"/>
    <property type="match status" value="1"/>
</dbReference>
<feature type="transmembrane region" description="Helical" evidence="8">
    <location>
        <begin position="331"/>
        <end position="350"/>
    </location>
</feature>
<keyword evidence="6 8" id="KW-1133">Transmembrane helix</keyword>
<keyword evidence="3" id="KW-0813">Transport</keyword>
<evidence type="ECO:0000256" key="6">
    <source>
        <dbReference type="ARBA" id="ARBA00022989"/>
    </source>
</evidence>
<dbReference type="PROSITE" id="PS50850">
    <property type="entry name" value="MFS"/>
    <property type="match status" value="1"/>
</dbReference>
<organism evidence="10 11">
    <name type="scientific">Actinoplanes nipponensis</name>
    <dbReference type="NCBI Taxonomy" id="135950"/>
    <lineage>
        <taxon>Bacteria</taxon>
        <taxon>Bacillati</taxon>
        <taxon>Actinomycetota</taxon>
        <taxon>Actinomycetes</taxon>
        <taxon>Micromonosporales</taxon>
        <taxon>Micromonosporaceae</taxon>
        <taxon>Actinoplanes</taxon>
    </lineage>
</organism>
<feature type="transmembrane region" description="Helical" evidence="8">
    <location>
        <begin position="82"/>
        <end position="104"/>
    </location>
</feature>
<accession>A0A919JD72</accession>
<dbReference type="InterPro" id="IPR011701">
    <property type="entry name" value="MFS"/>
</dbReference>
<evidence type="ECO:0000313" key="10">
    <source>
        <dbReference type="EMBL" id="GIE48583.1"/>
    </source>
</evidence>
<feature type="transmembrane region" description="Helical" evidence="8">
    <location>
        <begin position="406"/>
        <end position="429"/>
    </location>
</feature>
<dbReference type="Gene3D" id="1.20.1250.20">
    <property type="entry name" value="MFS general substrate transporter like domains"/>
    <property type="match status" value="1"/>
</dbReference>
<evidence type="ECO:0000256" key="3">
    <source>
        <dbReference type="ARBA" id="ARBA00022448"/>
    </source>
</evidence>
<sequence length="469" mass="48054">MPPLSHRRRLLVLTICCLSLFIVALDATIVNIALPSLRADLDASVAQLQWVLDAYTLVLASLLILSGATADRVGRRRTFQAGLALFTAGSLLCSVAPGLGWLVAFRMMQAVGGSMLNPVAMSIITNTFTEPRERARAIGVWGGVVGLSMALGPVLGGVLVAGLGWRSIFWINVPIGVAAFALAARYVPESRAEHPRRPDPVGQVLVLLVLAAVTYGIIEGPGAGWGSASIVGCFGLGAAALAALVAYESRRADPLLDPRFFRSVPFSGATVIAVCAFGALAGFLLLNSLYLQEVRGLSALHAGLYTLPMAALTAVVAPLSGRIVAARGPRLPLVLAGAAMAVAMLPLTRVTADTPVWLLFTAYATFGFGFGMVNTPITNTAVSGMPRAQAGVAAAIASTSRQVGTALGVAVVGAAVASGLSGPAAAHFAAASRTGWWIVCGCGLAVLALGLATTGRRARTTAAPVEAIA</sequence>
<feature type="transmembrane region" description="Helical" evidence="8">
    <location>
        <begin position="268"/>
        <end position="290"/>
    </location>
</feature>
<dbReference type="Pfam" id="PF07690">
    <property type="entry name" value="MFS_1"/>
    <property type="match status" value="1"/>
</dbReference>
<feature type="domain" description="Major facilitator superfamily (MFS) profile" evidence="9">
    <location>
        <begin position="12"/>
        <end position="458"/>
    </location>
</feature>
<dbReference type="Gene3D" id="1.20.1720.10">
    <property type="entry name" value="Multidrug resistance protein D"/>
    <property type="match status" value="1"/>
</dbReference>
<evidence type="ECO:0000256" key="7">
    <source>
        <dbReference type="ARBA" id="ARBA00023136"/>
    </source>
</evidence>
<evidence type="ECO:0000313" key="11">
    <source>
        <dbReference type="Proteomes" id="UP000647172"/>
    </source>
</evidence>
<evidence type="ECO:0000256" key="2">
    <source>
        <dbReference type="ARBA" id="ARBA00008537"/>
    </source>
</evidence>
<dbReference type="PRINTS" id="PR01036">
    <property type="entry name" value="TCRTETB"/>
</dbReference>
<feature type="transmembrane region" description="Helical" evidence="8">
    <location>
        <begin position="302"/>
        <end position="319"/>
    </location>
</feature>
<evidence type="ECO:0000256" key="4">
    <source>
        <dbReference type="ARBA" id="ARBA00022475"/>
    </source>
</evidence>
<reference evidence="10" key="1">
    <citation type="submission" date="2021-01" db="EMBL/GenBank/DDBJ databases">
        <title>Whole genome shotgun sequence of Actinoplanes nipponensis NBRC 14063.</title>
        <authorList>
            <person name="Komaki H."/>
            <person name="Tamura T."/>
        </authorList>
    </citation>
    <scope>NUCLEOTIDE SEQUENCE</scope>
    <source>
        <strain evidence="10">NBRC 14063</strain>
    </source>
</reference>
<keyword evidence="7 8" id="KW-0472">Membrane</keyword>
<dbReference type="SUPFAM" id="SSF103473">
    <property type="entry name" value="MFS general substrate transporter"/>
    <property type="match status" value="1"/>
</dbReference>
<evidence type="ECO:0000256" key="1">
    <source>
        <dbReference type="ARBA" id="ARBA00004651"/>
    </source>
</evidence>
<feature type="transmembrane region" description="Helical" evidence="8">
    <location>
        <begin position="140"/>
        <end position="162"/>
    </location>
</feature>
<feature type="transmembrane region" description="Helical" evidence="8">
    <location>
        <begin position="168"/>
        <end position="188"/>
    </location>
</feature>
<dbReference type="InterPro" id="IPR020846">
    <property type="entry name" value="MFS_dom"/>
</dbReference>
<dbReference type="AlphaFoldDB" id="A0A919JD72"/>
<dbReference type="PANTHER" id="PTHR42718">
    <property type="entry name" value="MAJOR FACILITATOR SUPERFAMILY MULTIDRUG TRANSPORTER MFSC"/>
    <property type="match status" value="1"/>
</dbReference>
<feature type="transmembrane region" description="Helical" evidence="8">
    <location>
        <begin position="356"/>
        <end position="377"/>
    </location>
</feature>
<proteinExistence type="inferred from homology"/>
<dbReference type="InterPro" id="IPR036259">
    <property type="entry name" value="MFS_trans_sf"/>
</dbReference>
<dbReference type="EMBL" id="BOMQ01000026">
    <property type="protein sequence ID" value="GIE48583.1"/>
    <property type="molecule type" value="Genomic_DNA"/>
</dbReference>
<dbReference type="Proteomes" id="UP000647172">
    <property type="component" value="Unassembled WGS sequence"/>
</dbReference>
<dbReference type="GO" id="GO:0022857">
    <property type="term" value="F:transmembrane transporter activity"/>
    <property type="evidence" value="ECO:0007669"/>
    <property type="project" value="InterPro"/>
</dbReference>
<evidence type="ECO:0000256" key="5">
    <source>
        <dbReference type="ARBA" id="ARBA00022692"/>
    </source>
</evidence>
<dbReference type="PANTHER" id="PTHR42718:SF9">
    <property type="entry name" value="MAJOR FACILITATOR SUPERFAMILY MULTIDRUG TRANSPORTER MFSC"/>
    <property type="match status" value="1"/>
</dbReference>
<feature type="transmembrane region" description="Helical" evidence="8">
    <location>
        <begin position="50"/>
        <end position="70"/>
    </location>
</feature>
<protein>
    <submittedName>
        <fullName evidence="10">MFS transporter</fullName>
    </submittedName>
</protein>
<feature type="transmembrane region" description="Helical" evidence="8">
    <location>
        <begin position="435"/>
        <end position="452"/>
    </location>
</feature>
<name>A0A919JD72_9ACTN</name>
<gene>
    <name evidence="10" type="ORF">Ani05nite_21170</name>
</gene>
<dbReference type="RefSeq" id="WP_203767258.1">
    <property type="nucleotide sequence ID" value="NZ_BAAAYJ010000114.1"/>
</dbReference>
<feature type="transmembrane region" description="Helical" evidence="8">
    <location>
        <begin position="200"/>
        <end position="218"/>
    </location>
</feature>
<evidence type="ECO:0000256" key="8">
    <source>
        <dbReference type="SAM" id="Phobius"/>
    </source>
</evidence>
<dbReference type="PROSITE" id="PS00216">
    <property type="entry name" value="SUGAR_TRANSPORT_1"/>
    <property type="match status" value="1"/>
</dbReference>
<evidence type="ECO:0000259" key="9">
    <source>
        <dbReference type="PROSITE" id="PS50850"/>
    </source>
</evidence>
<comment type="similarity">
    <text evidence="2">Belongs to the major facilitator superfamily. EmrB family.</text>
</comment>
<feature type="transmembrane region" description="Helical" evidence="8">
    <location>
        <begin position="110"/>
        <end position="128"/>
    </location>
</feature>